<dbReference type="InterPro" id="IPR045005">
    <property type="entry name" value="BPM1-6"/>
</dbReference>
<gene>
    <name evidence="5" type="ORF">HU200_041690</name>
</gene>
<dbReference type="PANTHER" id="PTHR26379:SF474">
    <property type="entry name" value="OS08G0228200 PROTEIN"/>
    <property type="match status" value="1"/>
</dbReference>
<name>A0A835BEV5_9POAL</name>
<dbReference type="InterPro" id="IPR002083">
    <property type="entry name" value="MATH/TRAF_dom"/>
</dbReference>
<dbReference type="InterPro" id="IPR000210">
    <property type="entry name" value="BTB/POZ_dom"/>
</dbReference>
<evidence type="ECO:0000259" key="4">
    <source>
        <dbReference type="PROSITE" id="PS50144"/>
    </source>
</evidence>
<dbReference type="SMART" id="SM00225">
    <property type="entry name" value="BTB"/>
    <property type="match status" value="1"/>
</dbReference>
<evidence type="ECO:0000256" key="1">
    <source>
        <dbReference type="ARBA" id="ARBA00004906"/>
    </source>
</evidence>
<dbReference type="CDD" id="cd00121">
    <property type="entry name" value="MATH"/>
    <property type="match status" value="1"/>
</dbReference>
<dbReference type="GO" id="GO:0016567">
    <property type="term" value="P:protein ubiquitination"/>
    <property type="evidence" value="ECO:0007669"/>
    <property type="project" value="InterPro"/>
</dbReference>
<comment type="similarity">
    <text evidence="2">Belongs to the Tdpoz family.</text>
</comment>
<dbReference type="Proteomes" id="UP000636709">
    <property type="component" value="Unassembled WGS sequence"/>
</dbReference>
<dbReference type="SUPFAM" id="SSF54695">
    <property type="entry name" value="POZ domain"/>
    <property type="match status" value="1"/>
</dbReference>
<comment type="pathway">
    <text evidence="1">Protein modification; protein ubiquitination.</text>
</comment>
<dbReference type="SUPFAM" id="SSF49599">
    <property type="entry name" value="TRAF domain-like"/>
    <property type="match status" value="1"/>
</dbReference>
<evidence type="ECO:0000313" key="6">
    <source>
        <dbReference type="Proteomes" id="UP000636709"/>
    </source>
</evidence>
<dbReference type="PANTHER" id="PTHR26379">
    <property type="entry name" value="BTB/POZ AND MATH DOMAIN-CONTAINING PROTEIN 1"/>
    <property type="match status" value="1"/>
</dbReference>
<dbReference type="AlphaFoldDB" id="A0A835BEV5"/>
<dbReference type="Pfam" id="PF22486">
    <property type="entry name" value="MATH_2"/>
    <property type="match status" value="1"/>
</dbReference>
<dbReference type="PROSITE" id="PS50144">
    <property type="entry name" value="MATH"/>
    <property type="match status" value="1"/>
</dbReference>
<dbReference type="Gene3D" id="3.30.710.10">
    <property type="entry name" value="Potassium Channel Kv1.1, Chain A"/>
    <property type="match status" value="1"/>
</dbReference>
<evidence type="ECO:0000256" key="2">
    <source>
        <dbReference type="ARBA" id="ARBA00010846"/>
    </source>
</evidence>
<evidence type="ECO:0000259" key="3">
    <source>
        <dbReference type="PROSITE" id="PS50097"/>
    </source>
</evidence>
<dbReference type="InterPro" id="IPR008974">
    <property type="entry name" value="TRAF-like"/>
</dbReference>
<organism evidence="5 6">
    <name type="scientific">Digitaria exilis</name>
    <dbReference type="NCBI Taxonomy" id="1010633"/>
    <lineage>
        <taxon>Eukaryota</taxon>
        <taxon>Viridiplantae</taxon>
        <taxon>Streptophyta</taxon>
        <taxon>Embryophyta</taxon>
        <taxon>Tracheophyta</taxon>
        <taxon>Spermatophyta</taxon>
        <taxon>Magnoliopsida</taxon>
        <taxon>Liliopsida</taxon>
        <taxon>Poales</taxon>
        <taxon>Poaceae</taxon>
        <taxon>PACMAD clade</taxon>
        <taxon>Panicoideae</taxon>
        <taxon>Panicodae</taxon>
        <taxon>Paniceae</taxon>
        <taxon>Anthephorinae</taxon>
        <taxon>Digitaria</taxon>
    </lineage>
</organism>
<dbReference type="Gene3D" id="1.25.40.420">
    <property type="match status" value="1"/>
</dbReference>
<dbReference type="Gramene" id="Dexi6A01G0008490.1">
    <property type="protein sequence ID" value="Dexi6A01G0008490.1:cds"/>
    <property type="gene ID" value="Dexi6A01G0008490"/>
</dbReference>
<feature type="domain" description="BTB" evidence="3">
    <location>
        <begin position="188"/>
        <end position="256"/>
    </location>
</feature>
<reference evidence="5" key="1">
    <citation type="submission" date="2020-07" db="EMBL/GenBank/DDBJ databases">
        <title>Genome sequence and genetic diversity analysis of an under-domesticated orphan crop, white fonio (Digitaria exilis).</title>
        <authorList>
            <person name="Bennetzen J.L."/>
            <person name="Chen S."/>
            <person name="Ma X."/>
            <person name="Wang X."/>
            <person name="Yssel A.E.J."/>
            <person name="Chaluvadi S.R."/>
            <person name="Johnson M."/>
            <person name="Gangashetty P."/>
            <person name="Hamidou F."/>
            <person name="Sanogo M.D."/>
            <person name="Zwaenepoel A."/>
            <person name="Wallace J."/>
            <person name="Van De Peer Y."/>
            <person name="Van Deynze A."/>
        </authorList>
    </citation>
    <scope>NUCLEOTIDE SEQUENCE</scope>
    <source>
        <tissue evidence="5">Leaves</tissue>
    </source>
</reference>
<proteinExistence type="inferred from homology"/>
<evidence type="ECO:0000313" key="5">
    <source>
        <dbReference type="EMBL" id="KAF8689695.1"/>
    </source>
</evidence>
<dbReference type="InterPro" id="IPR011333">
    <property type="entry name" value="SKP1/BTB/POZ_sf"/>
</dbReference>
<feature type="domain" description="MATH" evidence="4">
    <location>
        <begin position="22"/>
        <end position="151"/>
    </location>
</feature>
<comment type="caution">
    <text evidence="5">The sequence shown here is derived from an EMBL/GenBank/DDBJ whole genome shotgun (WGS) entry which is preliminary data.</text>
</comment>
<dbReference type="InterPro" id="IPR056423">
    <property type="entry name" value="BACK_BPM_SPOP"/>
</dbReference>
<dbReference type="Pfam" id="PF24570">
    <property type="entry name" value="BACK_BPM_SPOP"/>
    <property type="match status" value="1"/>
</dbReference>
<keyword evidence="6" id="KW-1185">Reference proteome</keyword>
<accession>A0A835BEV5</accession>
<protein>
    <submittedName>
        <fullName evidence="5">Uncharacterized protein</fullName>
    </submittedName>
</protein>
<dbReference type="EMBL" id="JACEFO010002004">
    <property type="protein sequence ID" value="KAF8689695.1"/>
    <property type="molecule type" value="Genomic_DNA"/>
</dbReference>
<dbReference type="PROSITE" id="PS50097">
    <property type="entry name" value="BTB"/>
    <property type="match status" value="1"/>
</dbReference>
<dbReference type="Gene3D" id="2.60.210.10">
    <property type="entry name" value="Apoptosis, Tumor Necrosis Factor Receptor Associated Protein 2, Chain A"/>
    <property type="match status" value="1"/>
</dbReference>
<dbReference type="OrthoDB" id="6359816at2759"/>
<sequence>MAASPRPPWRKTASRLIVEIDRCTHTFEVASYSLHKGTTAGTSLPSATFAAGGHDWCLAFFPNGDDTTTEEGKDHVSVHLKLVSNATGKVTVAMELKLVNQITGVSSTGVTYRSTVVFESKTLTSGAKFNKSELEVMPYLKDDRVVIECNLRVPIGMVQGSSTVCEIQVPPSDLSGDLGKLLDCEEGKDVAFKVAGEIIRAHRIVLAVRLPVFKAELYGPMSDTSEGIIITVDDMQPVVFRALLRFIYTDSLPAMDDLDGEEVSEMIKHLLVAADRYAMEWMKLLCESILCKRLDVESAATTLALADQHNCAKLKDVCIEFINSLGRNRSVEKFIASQGYRHLKRACPALFVDMWEKVAKSRRI</sequence>
<dbReference type="Pfam" id="PF00651">
    <property type="entry name" value="BTB"/>
    <property type="match status" value="1"/>
</dbReference>